<dbReference type="PANTHER" id="PTHR12697">
    <property type="entry name" value="PBS LYASE HEAT-LIKE PROTEIN"/>
    <property type="match status" value="1"/>
</dbReference>
<dbReference type="Gene3D" id="3.40.50.300">
    <property type="entry name" value="P-loop containing nucleotide triphosphate hydrolases"/>
    <property type="match status" value="1"/>
</dbReference>
<dbReference type="PANTHER" id="PTHR12697:SF5">
    <property type="entry name" value="DEOXYHYPUSINE HYDROXYLASE"/>
    <property type="match status" value="1"/>
</dbReference>
<sequence length="1018" mass="112611">MTTLNNPQFQTYLKSISDKYKHWRKLYTFTDAEGNERENEQPGHFDFGLVVETLQPKPEQQRREQEKTERLPVLKGIRKYASNHVLLIGKPGSGKSTALARLLLEESQNGVNNATIPILVELRYWQESVFERIQAFLKQQDANLNINTATLDSLLTQGKFLLLIDGVNELPSEDARQKVLDFRKQYHQTPMIFTTRDLGVGGDLGIEKKLEMQPLSEMQMREFVMAYLPQQGEKMLRRLGERLQEFGKTPLLLLMLCDLFRQTGKIPPNLGMVFRSFTRNYENLDNWKRSVPVTAESRRSWQDLLEYLAFKMMQGEPVTEFRVAIPKREVEDIFTEYLTEEKFDKPREKAKCWLEDLLNHHLIQVGSGDNIEFRHQLLQEYYAAEYVLRQLPSISKDILKRDYLNLLKWTEPLALMLALVEYKNQAMLVVQLALDVDLMLGARLAGEVKPDFQEATVKLILNKKLSKSLEVTLLDITRSNWAVAALIDALKDEDSDVRWSAASALGEIGSEKAVTALIDALKDKNSSVRRSAAFALEEIGSEKAVTALIDALKDEDSDVRWSAASALGEIGSEKTVTALIDALKDENLSVRWGAVLALRQIGSEKAVTALIDALNGENSDVRKNAAEALGEIGSEKAVTALIDALNYGDSDVCRSAVLALRQIGSEKAVTALIDALNGENSDVRRSAASALGEIGSEKAVTALIDALNYGDSDVRRSAAEALGKIGSEKAEAALIDALNDGDLDIGWSAVLALGKIGNQRAEAALIDALNYGDSFVRWSAVEALGEIGSEKAVAALIDALNDEDSDVCWSAAEALGEIGSEKAVAALIDALNGENSDVCWSAAEALGKIGSEKAVAALIDALNYEDLFVVWSAAEALGEIGSEKAVAALIDALNHEDSSVGRIAALALGKIGDERAVAALIDALNYEDLFVRRRAAEALGRIAGADQINKMWNLLLDGTYQTEDIILKIQQRCKFYNYDIFHSPQREEQKENDVDSKYHIKAEVVQIIEKNDGKIYGK</sequence>
<dbReference type="Pfam" id="PF13646">
    <property type="entry name" value="HEAT_2"/>
    <property type="match status" value="4"/>
</dbReference>
<feature type="domain" description="AAA+ ATPase" evidence="6">
    <location>
        <begin position="81"/>
        <end position="250"/>
    </location>
</feature>
<dbReference type="Pfam" id="PF05729">
    <property type="entry name" value="NACHT"/>
    <property type="match status" value="1"/>
</dbReference>
<dbReference type="InterPro" id="IPR004155">
    <property type="entry name" value="PBS_lyase_HEAT"/>
</dbReference>
<keyword evidence="4" id="KW-0605">Phycobilisome</keyword>
<keyword evidence="8" id="KW-1185">Reference proteome</keyword>
<evidence type="ECO:0000256" key="4">
    <source>
        <dbReference type="ARBA" id="ARBA00022738"/>
    </source>
</evidence>
<dbReference type="InterPro" id="IPR003593">
    <property type="entry name" value="AAA+_ATPase"/>
</dbReference>
<evidence type="ECO:0000256" key="5">
    <source>
        <dbReference type="ARBA" id="ARBA00023239"/>
    </source>
</evidence>
<dbReference type="InterPro" id="IPR000357">
    <property type="entry name" value="HEAT"/>
</dbReference>
<comment type="similarity">
    <text evidence="1">Belongs to the CpcE/RpcE/PecE family.</text>
</comment>
<dbReference type="InterPro" id="IPR027417">
    <property type="entry name" value="P-loop_NTPase"/>
</dbReference>
<dbReference type="SMART" id="SM00382">
    <property type="entry name" value="AAA"/>
    <property type="match status" value="1"/>
</dbReference>
<dbReference type="Pfam" id="PF02985">
    <property type="entry name" value="HEAT"/>
    <property type="match status" value="1"/>
</dbReference>
<dbReference type="SUPFAM" id="SSF48371">
    <property type="entry name" value="ARM repeat"/>
    <property type="match status" value="2"/>
</dbReference>
<keyword evidence="3" id="KW-0677">Repeat</keyword>
<protein>
    <submittedName>
        <fullName evidence="7">HEAT repeat domain-containing protein</fullName>
    </submittedName>
</protein>
<reference evidence="7 8" key="1">
    <citation type="journal article" date="2020" name="ISME J.">
        <title>Comparative genomics reveals insights into cyanobacterial evolution and habitat adaptation.</title>
        <authorList>
            <person name="Chen M.Y."/>
            <person name="Teng W.K."/>
            <person name="Zhao L."/>
            <person name="Hu C.X."/>
            <person name="Zhou Y.K."/>
            <person name="Han B.P."/>
            <person name="Song L.R."/>
            <person name="Shu W.S."/>
        </authorList>
    </citation>
    <scope>NUCLEOTIDE SEQUENCE [LARGE SCALE GENOMIC DNA]</scope>
    <source>
        <strain evidence="7 8">FACHB-119</strain>
    </source>
</reference>
<keyword evidence="2" id="KW-0042">Antenna complex</keyword>
<keyword evidence="5" id="KW-0456">Lyase</keyword>
<evidence type="ECO:0000259" key="6">
    <source>
        <dbReference type="SMART" id="SM00382"/>
    </source>
</evidence>
<dbReference type="Proteomes" id="UP000661112">
    <property type="component" value="Unassembled WGS sequence"/>
</dbReference>
<evidence type="ECO:0000313" key="8">
    <source>
        <dbReference type="Proteomes" id="UP000661112"/>
    </source>
</evidence>
<name>A0ABR8D494_9NOST</name>
<dbReference type="InterPro" id="IPR007111">
    <property type="entry name" value="NACHT_NTPase"/>
</dbReference>
<dbReference type="InterPro" id="IPR016024">
    <property type="entry name" value="ARM-type_fold"/>
</dbReference>
<dbReference type="RefSeq" id="WP_190473244.1">
    <property type="nucleotide sequence ID" value="NZ_JACJSG010000017.1"/>
</dbReference>
<dbReference type="SMART" id="SM00567">
    <property type="entry name" value="EZ_HEAT"/>
    <property type="match status" value="15"/>
</dbReference>
<organism evidence="7 8">
    <name type="scientific">Anabaena azotica FACHB-119</name>
    <dbReference type="NCBI Taxonomy" id="947527"/>
    <lineage>
        <taxon>Bacteria</taxon>
        <taxon>Bacillati</taxon>
        <taxon>Cyanobacteriota</taxon>
        <taxon>Cyanophyceae</taxon>
        <taxon>Nostocales</taxon>
        <taxon>Nostocaceae</taxon>
        <taxon>Anabaena</taxon>
        <taxon>Anabaena azotica</taxon>
    </lineage>
</organism>
<dbReference type="SMART" id="SM00185">
    <property type="entry name" value="ARM"/>
    <property type="match status" value="7"/>
</dbReference>
<evidence type="ECO:0000256" key="3">
    <source>
        <dbReference type="ARBA" id="ARBA00022737"/>
    </source>
</evidence>
<gene>
    <name evidence="7" type="ORF">H6G83_14330</name>
</gene>
<comment type="caution">
    <text evidence="7">The sequence shown here is derived from an EMBL/GenBank/DDBJ whole genome shotgun (WGS) entry which is preliminary data.</text>
</comment>
<dbReference type="SUPFAM" id="SSF52540">
    <property type="entry name" value="P-loop containing nucleoside triphosphate hydrolases"/>
    <property type="match status" value="1"/>
</dbReference>
<proteinExistence type="inferred from homology"/>
<evidence type="ECO:0000256" key="2">
    <source>
        <dbReference type="ARBA" id="ARBA00022549"/>
    </source>
</evidence>
<dbReference type="EMBL" id="JACJSG010000017">
    <property type="protein sequence ID" value="MBD2501766.1"/>
    <property type="molecule type" value="Genomic_DNA"/>
</dbReference>
<dbReference type="InterPro" id="IPR000225">
    <property type="entry name" value="Armadillo"/>
</dbReference>
<dbReference type="Gene3D" id="1.25.10.10">
    <property type="entry name" value="Leucine-rich Repeat Variant"/>
    <property type="match status" value="6"/>
</dbReference>
<accession>A0ABR8D494</accession>
<evidence type="ECO:0000256" key="1">
    <source>
        <dbReference type="ARBA" id="ARBA00009299"/>
    </source>
</evidence>
<evidence type="ECO:0000313" key="7">
    <source>
        <dbReference type="EMBL" id="MBD2501766.1"/>
    </source>
</evidence>
<dbReference type="InterPro" id="IPR011989">
    <property type="entry name" value="ARM-like"/>
</dbReference>